<name>A0A382CUA7_9ZZZZ</name>
<organism evidence="2">
    <name type="scientific">marine metagenome</name>
    <dbReference type="NCBI Taxonomy" id="408172"/>
    <lineage>
        <taxon>unclassified sequences</taxon>
        <taxon>metagenomes</taxon>
        <taxon>ecological metagenomes</taxon>
    </lineage>
</organism>
<reference evidence="2" key="1">
    <citation type="submission" date="2018-05" db="EMBL/GenBank/DDBJ databases">
        <authorList>
            <person name="Lanie J.A."/>
            <person name="Ng W.-L."/>
            <person name="Kazmierczak K.M."/>
            <person name="Andrzejewski T.M."/>
            <person name="Davidsen T.M."/>
            <person name="Wayne K.J."/>
            <person name="Tettelin H."/>
            <person name="Glass J.I."/>
            <person name="Rusch D."/>
            <person name="Podicherti R."/>
            <person name="Tsui H.-C.T."/>
            <person name="Winkler M.E."/>
        </authorList>
    </citation>
    <scope>NUCLEOTIDE SEQUENCE</scope>
</reference>
<evidence type="ECO:0000313" key="2">
    <source>
        <dbReference type="EMBL" id="SVB29412.1"/>
    </source>
</evidence>
<feature type="transmembrane region" description="Helical" evidence="1">
    <location>
        <begin position="65"/>
        <end position="86"/>
    </location>
</feature>
<sequence>MGEGGGPASTVVDARSTTVVAIGTVVVAGSAVVVGGTAAVDGTAVLAGVVVVVRATVVVAGTAVLVGATVVVGTAFVVGVVVAFVVGDSAEVEVGAAVSELPPHPETTNKTVTATACALTFQVCHPPVGVGRGTSPQV</sequence>
<feature type="transmembrane region" description="Helical" evidence="1">
    <location>
        <begin position="20"/>
        <end position="53"/>
    </location>
</feature>
<dbReference type="EMBL" id="UINC01036049">
    <property type="protein sequence ID" value="SVB29412.1"/>
    <property type="molecule type" value="Genomic_DNA"/>
</dbReference>
<keyword evidence="1" id="KW-1133">Transmembrane helix</keyword>
<proteinExistence type="predicted"/>
<protein>
    <submittedName>
        <fullName evidence="2">Uncharacterized protein</fullName>
    </submittedName>
</protein>
<evidence type="ECO:0000256" key="1">
    <source>
        <dbReference type="SAM" id="Phobius"/>
    </source>
</evidence>
<keyword evidence="1" id="KW-0472">Membrane</keyword>
<accession>A0A382CUA7</accession>
<gene>
    <name evidence="2" type="ORF">METZ01_LOCUS182266</name>
</gene>
<dbReference type="AlphaFoldDB" id="A0A382CUA7"/>
<keyword evidence="1" id="KW-0812">Transmembrane</keyword>